<keyword evidence="3" id="KW-1185">Reference proteome</keyword>
<reference evidence="2 4" key="2">
    <citation type="submission" date="2018-06" db="EMBL/GenBank/DDBJ databases">
        <authorList>
            <consortium name="Pathogen Informatics"/>
            <person name="Doyle S."/>
        </authorList>
    </citation>
    <scope>NUCLEOTIDE SEQUENCE [LARGE SCALE GENOMIC DNA]</scope>
    <source>
        <strain evidence="2 4">NCTC12022</strain>
    </source>
</reference>
<organism evidence="1 3">
    <name type="scientific">Legionella feeleii</name>
    <dbReference type="NCBI Taxonomy" id="453"/>
    <lineage>
        <taxon>Bacteria</taxon>
        <taxon>Pseudomonadati</taxon>
        <taxon>Pseudomonadota</taxon>
        <taxon>Gammaproteobacteria</taxon>
        <taxon>Legionellales</taxon>
        <taxon>Legionellaceae</taxon>
        <taxon>Legionella</taxon>
    </lineage>
</organism>
<dbReference type="PATRIC" id="fig|453.4.peg.1359"/>
<evidence type="ECO:0000313" key="2">
    <source>
        <dbReference type="EMBL" id="SPX59802.1"/>
    </source>
</evidence>
<dbReference type="AlphaFoldDB" id="A0A0W0TXS6"/>
<evidence type="ECO:0000313" key="1">
    <source>
        <dbReference type="EMBL" id="KTD00394.1"/>
    </source>
</evidence>
<gene>
    <name evidence="1" type="ORF">Lfee_1253</name>
    <name evidence="2" type="ORF">NCTC12022_00513</name>
</gene>
<dbReference type="EMBL" id="UASS01000003">
    <property type="protein sequence ID" value="SPX59802.1"/>
    <property type="molecule type" value="Genomic_DNA"/>
</dbReference>
<protein>
    <submittedName>
        <fullName evidence="1">Uncharacterized protein</fullName>
    </submittedName>
</protein>
<dbReference type="EMBL" id="LNYB01000040">
    <property type="protein sequence ID" value="KTD00394.1"/>
    <property type="molecule type" value="Genomic_DNA"/>
</dbReference>
<accession>A0A0W0TXS6</accession>
<name>A0A0W0TXS6_9GAMM</name>
<evidence type="ECO:0000313" key="3">
    <source>
        <dbReference type="Proteomes" id="UP000054698"/>
    </source>
</evidence>
<evidence type="ECO:0000313" key="4">
    <source>
        <dbReference type="Proteomes" id="UP000251942"/>
    </source>
</evidence>
<reference evidence="1 3" key="1">
    <citation type="submission" date="2015-11" db="EMBL/GenBank/DDBJ databases">
        <title>Genomic analysis of 38 Legionella species identifies large and diverse effector repertoires.</title>
        <authorList>
            <person name="Burstein D."/>
            <person name="Amaro F."/>
            <person name="Zusman T."/>
            <person name="Lifshitz Z."/>
            <person name="Cohen O."/>
            <person name="Gilbert J.A."/>
            <person name="Pupko T."/>
            <person name="Shuman H.A."/>
            <person name="Segal G."/>
        </authorList>
    </citation>
    <scope>NUCLEOTIDE SEQUENCE [LARGE SCALE GENOMIC DNA]</scope>
    <source>
        <strain evidence="1 3">WO-44C</strain>
    </source>
</reference>
<sequence>MANQQVEQVQEAKVIDVDLKQQKKFTQHLIHDCTLACNDFQSKNFGLLASSR</sequence>
<dbReference type="Proteomes" id="UP000251942">
    <property type="component" value="Unassembled WGS sequence"/>
</dbReference>
<dbReference type="Proteomes" id="UP000054698">
    <property type="component" value="Unassembled WGS sequence"/>
</dbReference>
<proteinExistence type="predicted"/>
<dbReference type="RefSeq" id="WP_156413365.1">
    <property type="nucleotide sequence ID" value="NZ_CAAAHT010000073.1"/>
</dbReference>
<dbReference type="STRING" id="453.Lfee_1253"/>